<evidence type="ECO:0000313" key="4">
    <source>
        <dbReference type="Proteomes" id="UP000326936"/>
    </source>
</evidence>
<keyword evidence="4" id="KW-1185">Reference proteome</keyword>
<feature type="domain" description="Viral coat protein P2 C-terminal" evidence="2">
    <location>
        <begin position="142"/>
        <end position="262"/>
    </location>
</feature>
<dbReference type="InterPro" id="IPR057915">
    <property type="entry name" value="P2_C"/>
</dbReference>
<keyword evidence="3" id="KW-0614">Plasmid</keyword>
<dbReference type="InterPro" id="IPR041377">
    <property type="entry name" value="P2_N"/>
</dbReference>
<dbReference type="EMBL" id="CP045351">
    <property type="protein sequence ID" value="QFT27822.1"/>
    <property type="molecule type" value="Genomic_DNA"/>
</dbReference>
<dbReference type="Pfam" id="PF18628">
    <property type="entry name" value="P2_N"/>
    <property type="match status" value="1"/>
</dbReference>
<dbReference type="AlphaFoldDB" id="A0A5P9CQ69"/>
<dbReference type="Gene3D" id="2.60.120.730">
    <property type="match status" value="2"/>
</dbReference>
<accession>A0A5P9CQ69</accession>
<evidence type="ECO:0000313" key="3">
    <source>
        <dbReference type="EMBL" id="QFT27822.1"/>
    </source>
</evidence>
<protein>
    <submittedName>
        <fullName evidence="3">Uncharacterized protein</fullName>
    </submittedName>
</protein>
<dbReference type="InterPro" id="IPR053751">
    <property type="entry name" value="Viral_Major_Capsid_sf"/>
</dbReference>
<geneLocation type="plasmid" evidence="4">
    <name>pthaf100_a</name>
</geneLocation>
<evidence type="ECO:0000259" key="1">
    <source>
        <dbReference type="Pfam" id="PF18628"/>
    </source>
</evidence>
<dbReference type="Pfam" id="PF25513">
    <property type="entry name" value="P2_C"/>
    <property type="match status" value="1"/>
</dbReference>
<proteinExistence type="predicted"/>
<sequence length="269" mass="30259">MNSVMKLNSFTGIKWGEKATMTLSTGPVYEEIFLETNLTPEQIKRVSITLNADEIIILDGEIMKTLEAYKGMPSIDGFYHIPLADITAKTKNGMRYTALVTETGDNITLEVEIADKPTDDAPDVQLKGHATVSPAQPARIVVPMIQKQTMQAGSTENEFLDLKSGALVHVRRLHFLSGEVNGLEIHKDYVKLYDSTRAVETMRAKRNRRFWQTGVFHFDPIMRGYYLDELFPTYHSNELKLTVKTDSAVGTIPILVESVKVVRPDLIQQ</sequence>
<evidence type="ECO:0000259" key="2">
    <source>
        <dbReference type="Pfam" id="PF25513"/>
    </source>
</evidence>
<organism evidence="3 4">
    <name type="scientific">Vibrio aquimaris</name>
    <dbReference type="NCBI Taxonomy" id="2587862"/>
    <lineage>
        <taxon>Bacteria</taxon>
        <taxon>Pseudomonadati</taxon>
        <taxon>Pseudomonadota</taxon>
        <taxon>Gammaproteobacteria</taxon>
        <taxon>Vibrionales</taxon>
        <taxon>Vibrionaceae</taxon>
        <taxon>Vibrio</taxon>
    </lineage>
</organism>
<reference evidence="3 4" key="1">
    <citation type="submission" date="2019-10" db="EMBL/GenBank/DDBJ databases">
        <title>Complete genome sequence of Vibrio sp. strain THAF100, isolated from non-filtered water from the water column of tank 6 of a marine aquarium containing stony-coral fragments. Water maintained at 26 degree C.</title>
        <authorList>
            <person name="Ruckert C."/>
            <person name="Franco A."/>
            <person name="Kalinowski J."/>
            <person name="Glaeser S."/>
        </authorList>
    </citation>
    <scope>NUCLEOTIDE SEQUENCE [LARGE SCALE GENOMIC DNA]</scope>
    <source>
        <strain evidence="3 4">THAF100</strain>
        <plasmid evidence="4">pthaf100_a</plasmid>
    </source>
</reference>
<dbReference type="OrthoDB" id="6194061at2"/>
<gene>
    <name evidence="3" type="ORF">FIV01_15645</name>
</gene>
<dbReference type="RefSeq" id="WP_152431901.1">
    <property type="nucleotide sequence ID" value="NZ_CBCSDK010000010.1"/>
</dbReference>
<dbReference type="Proteomes" id="UP000326936">
    <property type="component" value="Plasmid pTHAF100_a"/>
</dbReference>
<dbReference type="KEGG" id="vaq:FIV01_15645"/>
<feature type="domain" description="Viral coat protein P2 N-terminal" evidence="1">
    <location>
        <begin position="5"/>
        <end position="133"/>
    </location>
</feature>
<name>A0A5P9CQ69_9VIBR</name>